<evidence type="ECO:0000313" key="2">
    <source>
        <dbReference type="Proteomes" id="UP000183376"/>
    </source>
</evidence>
<evidence type="ECO:0000313" key="1">
    <source>
        <dbReference type="EMBL" id="SDN68064.1"/>
    </source>
</evidence>
<protein>
    <submittedName>
        <fullName evidence="1">Uncharacterized protein</fullName>
    </submittedName>
</protein>
<dbReference type="EMBL" id="LT629701">
    <property type="protein sequence ID" value="SDN68064.1"/>
    <property type="molecule type" value="Genomic_DNA"/>
</dbReference>
<sequence>MTLTHQIPAHQLPTQQRTIDQELSEVLRTGPFDLALRTALDRRGLPLDRIQDRLAALGVTVSLSTLSYWQRGRRRPERADSLRAVALLEDILRLPRRSLSSLIGPPRPRGRGVRAPERLSLTDLYGADSDVSKALGTSYEHINIKLDALSLHDEVTVGADRSIRRIRSCQVQRANADGADRLVVIFRGDAEQPLPTGLRSLSGQRCVTRFDRERMIMVNELFFARRLAKGESALIEYEVRFDEAGTAASTSYERCLRSNVPQYLLQVRFEGELPAHCHRSSRLGLGARDDRRAVSVDLTRMAYLHALDCQKGFHGISWQW</sequence>
<accession>A0A1H0DD65</accession>
<dbReference type="STRING" id="211114.SAMN04489726_7731"/>
<dbReference type="AlphaFoldDB" id="A0A1H0DD65"/>
<proteinExistence type="predicted"/>
<dbReference type="Proteomes" id="UP000183376">
    <property type="component" value="Chromosome I"/>
</dbReference>
<reference evidence="1 2" key="1">
    <citation type="submission" date="2016-10" db="EMBL/GenBank/DDBJ databases">
        <authorList>
            <person name="de Groot N.N."/>
        </authorList>
    </citation>
    <scope>NUCLEOTIDE SEQUENCE [LARGE SCALE GENOMIC DNA]</scope>
    <source>
        <strain evidence="1 2">DSM 44149</strain>
    </source>
</reference>
<dbReference type="eggNOG" id="ENOG50309MX">
    <property type="taxonomic scope" value="Bacteria"/>
</dbReference>
<name>A0A1H0DD65_ALLAB</name>
<gene>
    <name evidence="1" type="ORF">SAMN04489726_7731</name>
</gene>
<organism evidence="1 2">
    <name type="scientific">Allokutzneria albata</name>
    <name type="common">Kibdelosporangium albatum</name>
    <dbReference type="NCBI Taxonomy" id="211114"/>
    <lineage>
        <taxon>Bacteria</taxon>
        <taxon>Bacillati</taxon>
        <taxon>Actinomycetota</taxon>
        <taxon>Actinomycetes</taxon>
        <taxon>Pseudonocardiales</taxon>
        <taxon>Pseudonocardiaceae</taxon>
        <taxon>Allokutzneria</taxon>
    </lineage>
</organism>
<keyword evidence="2" id="KW-1185">Reference proteome</keyword>
<dbReference type="OrthoDB" id="3690688at2"/>
<dbReference type="RefSeq" id="WP_052407059.1">
    <property type="nucleotide sequence ID" value="NZ_JOEF01000004.1"/>
</dbReference>